<dbReference type="RefSeq" id="WP_341408414.1">
    <property type="nucleotide sequence ID" value="NZ_JBBUTH010000001.1"/>
</dbReference>
<gene>
    <name evidence="1" type="ORF">AACH10_00640</name>
</gene>
<dbReference type="InterPro" id="IPR045459">
    <property type="entry name" value="DUF5908"/>
</dbReference>
<comment type="caution">
    <text evidence="1">The sequence shown here is derived from an EMBL/GenBank/DDBJ whole genome shotgun (WGS) entry which is preliminary data.</text>
</comment>
<proteinExistence type="predicted"/>
<sequence>MPIEIKELVIRTQVSPGGGEEAVPLADGLPAEHGAPPGDSVASGLDTEQLVQECVRQVLRILARQRER</sequence>
<accession>A0ABU9CDF5</accession>
<dbReference type="EMBL" id="JBBUTH010000001">
    <property type="protein sequence ID" value="MEK8048739.1"/>
    <property type="molecule type" value="Genomic_DNA"/>
</dbReference>
<name>A0ABU9CDF5_9BURK</name>
<protein>
    <submittedName>
        <fullName evidence="1">DUF5908 family protein</fullName>
    </submittedName>
</protein>
<evidence type="ECO:0000313" key="1">
    <source>
        <dbReference type="EMBL" id="MEK8048739.1"/>
    </source>
</evidence>
<keyword evidence="2" id="KW-1185">Reference proteome</keyword>
<organism evidence="1 2">
    <name type="scientific">Pseudaquabacterium inlustre</name>
    <dbReference type="NCBI Taxonomy" id="2984192"/>
    <lineage>
        <taxon>Bacteria</taxon>
        <taxon>Pseudomonadati</taxon>
        <taxon>Pseudomonadota</taxon>
        <taxon>Betaproteobacteria</taxon>
        <taxon>Burkholderiales</taxon>
        <taxon>Sphaerotilaceae</taxon>
        <taxon>Pseudaquabacterium</taxon>
    </lineage>
</organism>
<dbReference type="Proteomes" id="UP001365405">
    <property type="component" value="Unassembled WGS sequence"/>
</dbReference>
<dbReference type="Pfam" id="PF19265">
    <property type="entry name" value="DUF5908"/>
    <property type="match status" value="1"/>
</dbReference>
<reference evidence="1 2" key="1">
    <citation type="submission" date="2024-04" db="EMBL/GenBank/DDBJ databases">
        <title>Novel species of the genus Ideonella isolated from streams.</title>
        <authorList>
            <person name="Lu H."/>
        </authorList>
    </citation>
    <scope>NUCLEOTIDE SEQUENCE [LARGE SCALE GENOMIC DNA]</scope>
    <source>
        <strain evidence="1 2">DXS22W</strain>
    </source>
</reference>
<evidence type="ECO:0000313" key="2">
    <source>
        <dbReference type="Proteomes" id="UP001365405"/>
    </source>
</evidence>